<dbReference type="Proteomes" id="UP001164746">
    <property type="component" value="Chromosome 17"/>
</dbReference>
<proteinExistence type="predicted"/>
<gene>
    <name evidence="1" type="ORF">MAR_034524</name>
</gene>
<organism evidence="1 2">
    <name type="scientific">Mya arenaria</name>
    <name type="common">Soft-shell clam</name>
    <dbReference type="NCBI Taxonomy" id="6604"/>
    <lineage>
        <taxon>Eukaryota</taxon>
        <taxon>Metazoa</taxon>
        <taxon>Spiralia</taxon>
        <taxon>Lophotrochozoa</taxon>
        <taxon>Mollusca</taxon>
        <taxon>Bivalvia</taxon>
        <taxon>Autobranchia</taxon>
        <taxon>Heteroconchia</taxon>
        <taxon>Euheterodonta</taxon>
        <taxon>Imparidentia</taxon>
        <taxon>Neoheterodontei</taxon>
        <taxon>Myida</taxon>
        <taxon>Myoidea</taxon>
        <taxon>Myidae</taxon>
        <taxon>Mya</taxon>
    </lineage>
</organism>
<evidence type="ECO:0000313" key="2">
    <source>
        <dbReference type="Proteomes" id="UP001164746"/>
    </source>
</evidence>
<name>A0ABY7GDJ5_MYAAR</name>
<dbReference type="EMBL" id="CP111028">
    <property type="protein sequence ID" value="WAR31982.1"/>
    <property type="molecule type" value="Genomic_DNA"/>
</dbReference>
<protein>
    <submittedName>
        <fullName evidence="1">Uncharacterized protein</fullName>
    </submittedName>
</protein>
<keyword evidence="2" id="KW-1185">Reference proteome</keyword>
<reference evidence="1" key="1">
    <citation type="submission" date="2022-11" db="EMBL/GenBank/DDBJ databases">
        <title>Centuries of genome instability and evolution in soft-shell clam transmissible cancer (bioRxiv).</title>
        <authorList>
            <person name="Hart S.F.M."/>
            <person name="Yonemitsu M.A."/>
            <person name="Giersch R.M."/>
            <person name="Beal B.F."/>
            <person name="Arriagada G."/>
            <person name="Davis B.W."/>
            <person name="Ostrander E.A."/>
            <person name="Goff S.P."/>
            <person name="Metzger M.J."/>
        </authorList>
    </citation>
    <scope>NUCLEOTIDE SEQUENCE</scope>
    <source>
        <strain evidence="1">MELC-2E11</strain>
        <tissue evidence="1">Siphon/mantle</tissue>
    </source>
</reference>
<accession>A0ABY7GDJ5</accession>
<sequence>MILNMISNDANLATIFDHAESRSRVFENICSRNQIAPLVIISNVDAEKSAFLYAEKYRYAIKPERECVVVVVCKNKQCSHNERDLNRLIAYTCERKVTMIQKDISILLKRWTYKILAQRINAMKILFDSMKDCQLPTSECIQQLCVHGIEKEDGAVQHIDDRIRSVRKLKELLEESRETIYPLRISKDLLRNCEDQMKRCSNKFRNLIMSLDVATDSAHF</sequence>
<evidence type="ECO:0000313" key="1">
    <source>
        <dbReference type="EMBL" id="WAR31982.1"/>
    </source>
</evidence>